<sequence length="897" mass="102375">MNVIGNNSSLNDTQKLCYLKSALKNDASLIQSDQDSFESLMDALRNRYENKRALVDIHISEILLVPKIQSENPAQLRFLIDTVRSHLRSLKNLKMDSNVLSDAILLHMLNSKIDKESQRLFQLNLKTTEVPSLQDFFSFLETRCIQLESVRKADSGTKSNPISYKNAYFANGKISTRDNNVNAMHNILLCETKLPHSKKKAVTSVESEVTFEPSSREVTFEPSTPAITLAAKKKGVEWGSEKGLLPTTLIFVYGPLGKLKVRCVFDSASENSFLTLRVVEYVGLNKIKTNSTVQDLVIPQGCILADEDFNQPSEISCLIGSEHFFDAFGPQQIRVSNNNFRLVESKFGFVVTGSYIDEPCYFKHCFLSKGWNTLDKTLRSFWETENISEEQPIISDELSYCEDHFRKPCGRYSVSLPFKENIQENVNLGDSRSIASKSLDQLWKRLDRDPKLKDLYTQFINEYLSLDHMEEITNMDDLTSEEGFFLPHHGVLRVGNHTRPLRVVFNGSQKTNLDISLNDVLCKGGVIQDDLFSIMLRARKHAYFFSCDISHMFRQIEIHPRQRHFQKILWKKGLNEPVQIFKLRTVTYGSTPACYLSTRVLKQLSLDERENFPRAADIVLQDVYLDDILSGCSSLNELESLKTELTQLFKSAGMSLHKWCFSHSTNDFPDLHFDQSSEENMTKTLGVLWNSSSDTFCFKVSPSTSNIFTKRDVLSQIARIFDPLGLLGPVISKAIFFMQQLWLLKLEWQEKLPVPAASEWASFVQSLPVLEELRIPRFVLSENLQSIILYEFSDASEKGFGAVTYVSMINNSGDRHSHLLCSKSRVAPLKTLTIPRFLLNARSLMDERVSGPLSLKEINQTELWLIKSVQKAEFSNEIKNLLRSEPIHRSTHLCKFE</sequence>
<accession>A0A8X6HTX8</accession>
<dbReference type="InterPro" id="IPR043502">
    <property type="entry name" value="DNA/RNA_pol_sf"/>
</dbReference>
<dbReference type="InterPro" id="IPR008042">
    <property type="entry name" value="Retrotrans_Pao"/>
</dbReference>
<keyword evidence="2" id="KW-1185">Reference proteome</keyword>
<dbReference type="GO" id="GO:0071897">
    <property type="term" value="P:DNA biosynthetic process"/>
    <property type="evidence" value="ECO:0007669"/>
    <property type="project" value="UniProtKB-ARBA"/>
</dbReference>
<reference evidence="1" key="1">
    <citation type="submission" date="2020-07" db="EMBL/GenBank/DDBJ databases">
        <title>Multicomponent nature underlies the extraordinary mechanical properties of spider dragline silk.</title>
        <authorList>
            <person name="Kono N."/>
            <person name="Nakamura H."/>
            <person name="Mori M."/>
            <person name="Yoshida Y."/>
            <person name="Ohtoshi R."/>
            <person name="Malay A.D."/>
            <person name="Moran D.A.P."/>
            <person name="Tomita M."/>
            <person name="Numata K."/>
            <person name="Arakawa K."/>
        </authorList>
    </citation>
    <scope>NUCLEOTIDE SEQUENCE</scope>
</reference>
<comment type="caution">
    <text evidence="1">The sequence shown here is derived from an EMBL/GenBank/DDBJ whole genome shotgun (WGS) entry which is preliminary data.</text>
</comment>
<dbReference type="PANTHER" id="PTHR47331:SF1">
    <property type="entry name" value="GAG-LIKE PROTEIN"/>
    <property type="match status" value="1"/>
</dbReference>
<evidence type="ECO:0000313" key="1">
    <source>
        <dbReference type="EMBL" id="GFR29864.1"/>
    </source>
</evidence>
<dbReference type="EMBL" id="BMAO01009280">
    <property type="protein sequence ID" value="GFR29864.1"/>
    <property type="molecule type" value="Genomic_DNA"/>
</dbReference>
<gene>
    <name evidence="1" type="primary">AVEN_161374_1</name>
    <name evidence="1" type="ORF">TNCT_163661</name>
</gene>
<dbReference type="Pfam" id="PF03564">
    <property type="entry name" value="DUF1759"/>
    <property type="match status" value="1"/>
</dbReference>
<dbReference type="AlphaFoldDB" id="A0A8X6HTX8"/>
<dbReference type="Pfam" id="PF05380">
    <property type="entry name" value="Peptidase_A17"/>
    <property type="match status" value="1"/>
</dbReference>
<proteinExistence type="predicted"/>
<dbReference type="SUPFAM" id="SSF56672">
    <property type="entry name" value="DNA/RNA polymerases"/>
    <property type="match status" value="1"/>
</dbReference>
<name>A0A8X6HTX8_TRICU</name>
<dbReference type="PANTHER" id="PTHR47331">
    <property type="entry name" value="PHD-TYPE DOMAIN-CONTAINING PROTEIN"/>
    <property type="match status" value="1"/>
</dbReference>
<dbReference type="Proteomes" id="UP000887116">
    <property type="component" value="Unassembled WGS sequence"/>
</dbReference>
<protein>
    <submittedName>
        <fullName evidence="1">Integrase catalytic domain-containing protein</fullName>
    </submittedName>
</protein>
<dbReference type="InterPro" id="IPR005312">
    <property type="entry name" value="DUF1759"/>
</dbReference>
<evidence type="ECO:0000313" key="2">
    <source>
        <dbReference type="Proteomes" id="UP000887116"/>
    </source>
</evidence>
<organism evidence="1 2">
    <name type="scientific">Trichonephila clavata</name>
    <name type="common">Joro spider</name>
    <name type="synonym">Nephila clavata</name>
    <dbReference type="NCBI Taxonomy" id="2740835"/>
    <lineage>
        <taxon>Eukaryota</taxon>
        <taxon>Metazoa</taxon>
        <taxon>Ecdysozoa</taxon>
        <taxon>Arthropoda</taxon>
        <taxon>Chelicerata</taxon>
        <taxon>Arachnida</taxon>
        <taxon>Araneae</taxon>
        <taxon>Araneomorphae</taxon>
        <taxon>Entelegynae</taxon>
        <taxon>Araneoidea</taxon>
        <taxon>Nephilidae</taxon>
        <taxon>Trichonephila</taxon>
    </lineage>
</organism>